<dbReference type="InterPro" id="IPR012338">
    <property type="entry name" value="Beta-lactam/transpept-like"/>
</dbReference>
<gene>
    <name evidence="4" type="primary">dacB</name>
    <name evidence="4" type="ORF">C5L39_00500</name>
</gene>
<keyword evidence="3" id="KW-0812">Transmembrane</keyword>
<comment type="caution">
    <text evidence="4">The sequence shown here is derived from an EMBL/GenBank/DDBJ whole genome shotgun (WGS) entry which is preliminary data.</text>
</comment>
<dbReference type="SUPFAM" id="SSF56601">
    <property type="entry name" value="beta-lactamase/transpeptidase-like"/>
    <property type="match status" value="1"/>
</dbReference>
<evidence type="ECO:0000256" key="1">
    <source>
        <dbReference type="ARBA" id="ARBA00006096"/>
    </source>
</evidence>
<feature type="transmembrane region" description="Helical" evidence="3">
    <location>
        <begin position="6"/>
        <end position="28"/>
    </location>
</feature>
<sequence>MSGKKLWWSVSAVIGAIVVASVATIGVATQQHYADLSHDPAFSVADSAPVLIPADAENGVDNAALAARLDQLVTPDLGTLHGQVTDTVTGETVWQLNPDAPLQPASSTKILTAAAAIHELGLADVLTTEVVTGEEPGTVVIRAAGDVWLSNEQITELAEDIGSAENVLIDTSIWSGDLLLPGWDALDVDGGYVAPLEPAMLYGARIDDTEGDVPRSHTPALDVASALAAEVGADTVAEGVAPADAEVVASTESPSLGARIGQMLETSDNVMAEAIGREVALHRGDLETASGAQATQATLEVLEENGFDTSRVELSDNSGLSTLNLITPSLLDDILHDAAANDTLRPMLAGLPIAGGSGTLTDRYQDLSGRGWVRAKTGTLTSTSALAGVVTAESGRVYSFALLSNGSNVTAARAGLDQFASAIRES</sequence>
<dbReference type="OrthoDB" id="56883at2"/>
<organism evidence="4 5">
    <name type="scientific">Corynebacterium alimapuense</name>
    <dbReference type="NCBI Taxonomy" id="1576874"/>
    <lineage>
        <taxon>Bacteria</taxon>
        <taxon>Bacillati</taxon>
        <taxon>Actinomycetota</taxon>
        <taxon>Actinomycetes</taxon>
        <taxon>Mycobacteriales</taxon>
        <taxon>Corynebacteriaceae</taxon>
        <taxon>Corynebacterium</taxon>
    </lineage>
</organism>
<accession>A0A3M8K9R3</accession>
<keyword evidence="3" id="KW-0472">Membrane</keyword>
<keyword evidence="5" id="KW-1185">Reference proteome</keyword>
<keyword evidence="2" id="KW-0378">Hydrolase</keyword>
<proteinExistence type="inferred from homology"/>
<keyword evidence="4" id="KW-0645">Protease</keyword>
<dbReference type="NCBIfam" id="TIGR00666">
    <property type="entry name" value="PBP4"/>
    <property type="match status" value="1"/>
</dbReference>
<dbReference type="GO" id="GO:0000270">
    <property type="term" value="P:peptidoglycan metabolic process"/>
    <property type="evidence" value="ECO:0007669"/>
    <property type="project" value="TreeGrafter"/>
</dbReference>
<dbReference type="Proteomes" id="UP000266975">
    <property type="component" value="Unassembled WGS sequence"/>
</dbReference>
<comment type="similarity">
    <text evidence="1">Belongs to the peptidase S13 family.</text>
</comment>
<dbReference type="Gene3D" id="3.40.710.10">
    <property type="entry name" value="DD-peptidase/beta-lactamase superfamily"/>
    <property type="match status" value="2"/>
</dbReference>
<dbReference type="GO" id="GO:0004185">
    <property type="term" value="F:serine-type carboxypeptidase activity"/>
    <property type="evidence" value="ECO:0007669"/>
    <property type="project" value="InterPro"/>
</dbReference>
<dbReference type="GO" id="GO:0006508">
    <property type="term" value="P:proteolysis"/>
    <property type="evidence" value="ECO:0007669"/>
    <property type="project" value="InterPro"/>
</dbReference>
<evidence type="ECO:0000313" key="4">
    <source>
        <dbReference type="EMBL" id="RNE49890.1"/>
    </source>
</evidence>
<dbReference type="PRINTS" id="PR00922">
    <property type="entry name" value="DADACBPTASE3"/>
</dbReference>
<protein>
    <submittedName>
        <fullName evidence="4">D-alanyl-D-alanine carboxypeptidase/D-alanyl-D-alanine-endopeptidase</fullName>
    </submittedName>
</protein>
<dbReference type="AlphaFoldDB" id="A0A3M8K9R3"/>
<dbReference type="Pfam" id="PF02113">
    <property type="entry name" value="Peptidase_S13"/>
    <property type="match status" value="2"/>
</dbReference>
<name>A0A3M8K9R3_9CORY</name>
<keyword evidence="4" id="KW-0121">Carboxypeptidase</keyword>
<evidence type="ECO:0000313" key="5">
    <source>
        <dbReference type="Proteomes" id="UP000266975"/>
    </source>
</evidence>
<dbReference type="InterPro" id="IPR000667">
    <property type="entry name" value="Peptidase_S13"/>
</dbReference>
<keyword evidence="3" id="KW-1133">Transmembrane helix</keyword>
<dbReference type="PANTHER" id="PTHR30023:SF0">
    <property type="entry name" value="PENICILLIN-SENSITIVE CARBOXYPEPTIDASE A"/>
    <property type="match status" value="1"/>
</dbReference>
<dbReference type="RefSeq" id="WP_123046935.1">
    <property type="nucleotide sequence ID" value="NZ_PTJO01000001.1"/>
</dbReference>
<reference evidence="4 5" key="1">
    <citation type="submission" date="2018-02" db="EMBL/GenBank/DDBJ databases">
        <title>Corynebacterium alimpuense sp. nov., a marine obligate actinomycete isolated from sediments of Valparaiso bay, Chile.</title>
        <authorList>
            <person name="Claverias F."/>
            <person name="Gonzales-Siles L."/>
            <person name="Salva-Serra F."/>
            <person name="Inganaes E."/>
            <person name="Molin K."/>
            <person name="Cumsille A."/>
            <person name="Undabarrena A."/>
            <person name="Couve E."/>
            <person name="Moore E.R.B."/>
            <person name="Gomila M."/>
            <person name="Camara B."/>
        </authorList>
    </citation>
    <scope>NUCLEOTIDE SEQUENCE [LARGE SCALE GENOMIC DNA]</scope>
    <source>
        <strain evidence="4 5">CCUG 69366</strain>
    </source>
</reference>
<evidence type="ECO:0000256" key="3">
    <source>
        <dbReference type="SAM" id="Phobius"/>
    </source>
</evidence>
<dbReference type="PANTHER" id="PTHR30023">
    <property type="entry name" value="D-ALANYL-D-ALANINE CARBOXYPEPTIDASE"/>
    <property type="match status" value="1"/>
</dbReference>
<dbReference type="EMBL" id="PTJO01000001">
    <property type="protein sequence ID" value="RNE49890.1"/>
    <property type="molecule type" value="Genomic_DNA"/>
</dbReference>
<evidence type="ECO:0000256" key="2">
    <source>
        <dbReference type="ARBA" id="ARBA00022801"/>
    </source>
</evidence>